<dbReference type="AlphaFoldDB" id="A0A6H2H1G3"/>
<dbReference type="Proteomes" id="UP000502136">
    <property type="component" value="Chromosome"/>
</dbReference>
<evidence type="ECO:0008006" key="3">
    <source>
        <dbReference type="Google" id="ProtNLM"/>
    </source>
</evidence>
<proteinExistence type="predicted"/>
<dbReference type="RefSeq" id="WP_168908797.1">
    <property type="nucleotide sequence ID" value="NZ_CP051428.1"/>
</dbReference>
<evidence type="ECO:0000313" key="2">
    <source>
        <dbReference type="Proteomes" id="UP000502136"/>
    </source>
</evidence>
<sequence length="321" mass="35479">MTTVTKREPIHCMLDCYAWIIERAGFDSRPLYSGAWEASYDVSERGIAYFGEEIDPKRWQERMRRLYGAAVVHWCDYGAKRSANFAKLLGLLDDRSDGAFVLTVDLYHFPHAPRFGSRHLPHIVVFEAPAGGEWRIIDPYFSWSGGVSRETLREGFLSGVWLDSAAMHEAAPETAAELFREDIRPGINPLLGDVERFVREAVERSGGHAPPTLFESLQQTGVIAKRFGGYARVFRYLAGRDEEACAALAADVAALIQGWESFLLTIARIGLLKRAADLPALSEKLARLHEREASIREELLGALASWSSAAGQAVGHGGSSG</sequence>
<dbReference type="Pfam" id="PF19468">
    <property type="entry name" value="DUF6005"/>
    <property type="match status" value="1"/>
</dbReference>
<gene>
    <name evidence="1" type="ORF">HGI30_17865</name>
</gene>
<name>A0A6H2H1G3_9BACL</name>
<dbReference type="InterPro" id="IPR046047">
    <property type="entry name" value="DUF6005"/>
</dbReference>
<protein>
    <recommendedName>
        <fullName evidence="3">Butirosin biosynthesis protein H N-terminal domain-containing protein</fullName>
    </recommendedName>
</protein>
<evidence type="ECO:0000313" key="1">
    <source>
        <dbReference type="EMBL" id="QJC53256.1"/>
    </source>
</evidence>
<reference evidence="1 2" key="1">
    <citation type="submission" date="2020-04" db="EMBL/GenBank/DDBJ databases">
        <title>Novel Paenibacillus strain UniB2 isolated from commercial digestive syrup.</title>
        <authorList>
            <person name="Thorat V."/>
            <person name="Kirdat K."/>
            <person name="Tiwarekar B."/>
            <person name="Yadav A."/>
        </authorList>
    </citation>
    <scope>NUCLEOTIDE SEQUENCE [LARGE SCALE GENOMIC DNA]</scope>
    <source>
        <strain evidence="1 2">UniB2</strain>
    </source>
</reference>
<accession>A0A6H2H1G3</accession>
<dbReference type="EMBL" id="CP051428">
    <property type="protein sequence ID" value="QJC53256.1"/>
    <property type="molecule type" value="Genomic_DNA"/>
</dbReference>
<keyword evidence="2" id="KW-1185">Reference proteome</keyword>
<organism evidence="1 2">
    <name type="scientific">Paenibacillus albicereus</name>
    <dbReference type="NCBI Taxonomy" id="2726185"/>
    <lineage>
        <taxon>Bacteria</taxon>
        <taxon>Bacillati</taxon>
        <taxon>Bacillota</taxon>
        <taxon>Bacilli</taxon>
        <taxon>Bacillales</taxon>
        <taxon>Paenibacillaceae</taxon>
        <taxon>Paenibacillus</taxon>
    </lineage>
</organism>
<dbReference type="KEGG" id="palr:HGI30_17865"/>